<dbReference type="Proteomes" id="UP001500945">
    <property type="component" value="Unassembled WGS sequence"/>
</dbReference>
<accession>A0ABP8KFB0</accession>
<gene>
    <name evidence="2" type="ORF">GCM10023168_20000</name>
</gene>
<feature type="transmembrane region" description="Helical" evidence="1">
    <location>
        <begin position="12"/>
        <end position="45"/>
    </location>
</feature>
<evidence type="ECO:0000313" key="2">
    <source>
        <dbReference type="EMBL" id="GAA4405877.1"/>
    </source>
</evidence>
<organism evidence="2 3">
    <name type="scientific">Fodinibacter luteus</name>
    <dbReference type="NCBI Taxonomy" id="552064"/>
    <lineage>
        <taxon>Bacteria</taxon>
        <taxon>Bacillati</taxon>
        <taxon>Actinomycetota</taxon>
        <taxon>Actinomycetes</taxon>
        <taxon>Micrococcales</taxon>
        <taxon>Intrasporangiaceae</taxon>
        <taxon>Fodinibacter (ex Wang et al. 2009)</taxon>
    </lineage>
</organism>
<dbReference type="RefSeq" id="WP_345205270.1">
    <property type="nucleotide sequence ID" value="NZ_BAABGM010000013.1"/>
</dbReference>
<evidence type="ECO:0000313" key="3">
    <source>
        <dbReference type="Proteomes" id="UP001500945"/>
    </source>
</evidence>
<keyword evidence="3" id="KW-1185">Reference proteome</keyword>
<feature type="transmembrane region" description="Helical" evidence="1">
    <location>
        <begin position="138"/>
        <end position="163"/>
    </location>
</feature>
<proteinExistence type="predicted"/>
<dbReference type="Pfam" id="PF04306">
    <property type="entry name" value="DUF456"/>
    <property type="match status" value="1"/>
</dbReference>
<keyword evidence="1" id="KW-1133">Transmembrane helix</keyword>
<dbReference type="EMBL" id="BAABGM010000013">
    <property type="protein sequence ID" value="GAA4405877.1"/>
    <property type="molecule type" value="Genomic_DNA"/>
</dbReference>
<reference evidence="3" key="1">
    <citation type="journal article" date="2019" name="Int. J. Syst. Evol. Microbiol.">
        <title>The Global Catalogue of Microorganisms (GCM) 10K type strain sequencing project: providing services to taxonomists for standard genome sequencing and annotation.</title>
        <authorList>
            <consortium name="The Broad Institute Genomics Platform"/>
            <consortium name="The Broad Institute Genome Sequencing Center for Infectious Disease"/>
            <person name="Wu L."/>
            <person name="Ma J."/>
        </authorList>
    </citation>
    <scope>NUCLEOTIDE SEQUENCE [LARGE SCALE GENOMIC DNA]</scope>
    <source>
        <strain evidence="3">JCM 17809</strain>
    </source>
</reference>
<sequence>MDAVADGASVLVPALLIVVGLLGIVIPVLPGLPVVVGGVLLWAVLEGSALGWGILVASVVVAVAGFALQYLVPGRRMREQGVSSSTLAIAVLIGIVGFFVIPVVGALVGFVLGIYVVELGRGRDRAQAWTRTKHGLVAVLHSIGIELGAGLVIAALFVAGVVAA</sequence>
<name>A0ABP8KFB0_9MICO</name>
<keyword evidence="1" id="KW-0812">Transmembrane</keyword>
<keyword evidence="1" id="KW-0472">Membrane</keyword>
<protein>
    <submittedName>
        <fullName evidence="2">DUF456 domain-containing protein</fullName>
    </submittedName>
</protein>
<dbReference type="PANTHER" id="PTHR39165">
    <property type="entry name" value="IG HYPOTHETICAL 17883"/>
    <property type="match status" value="1"/>
</dbReference>
<dbReference type="PANTHER" id="PTHR39165:SF1">
    <property type="entry name" value="DUF456 DOMAIN-CONTAINING PROTEIN"/>
    <property type="match status" value="1"/>
</dbReference>
<comment type="caution">
    <text evidence="2">The sequence shown here is derived from an EMBL/GenBank/DDBJ whole genome shotgun (WGS) entry which is preliminary data.</text>
</comment>
<dbReference type="InterPro" id="IPR007403">
    <property type="entry name" value="DUF456"/>
</dbReference>
<feature type="transmembrane region" description="Helical" evidence="1">
    <location>
        <begin position="52"/>
        <end position="72"/>
    </location>
</feature>
<evidence type="ECO:0000256" key="1">
    <source>
        <dbReference type="SAM" id="Phobius"/>
    </source>
</evidence>
<feature type="transmembrane region" description="Helical" evidence="1">
    <location>
        <begin position="87"/>
        <end position="117"/>
    </location>
</feature>